<evidence type="ECO:0000313" key="2">
    <source>
        <dbReference type="Proteomes" id="UP000821865"/>
    </source>
</evidence>
<proteinExistence type="predicted"/>
<protein>
    <submittedName>
        <fullName evidence="1">Uncharacterized protein</fullName>
    </submittedName>
</protein>
<sequence length="196" mass="21593">MYLGRSPTPLNVPVAVAGRVVLAAWVFGIFILLQFIQTEITASQSVPEYSSALRRIEDLTAQLDAGNILPCMHFGVARFLESDGNVPHLKSLRQALKKCGDECLGQIAMQDCTDKARKGTHVLVNWVLPLVNEGDSSTGLVSGDDYLFTYLPWYPMHGRWPASVLWAAVLLLACFGRFALFLSSNIVYDAQSSRSE</sequence>
<dbReference type="Proteomes" id="UP000821865">
    <property type="component" value="Chromosome 8"/>
</dbReference>
<accession>A0ACB8CBX0</accession>
<keyword evidence="2" id="KW-1185">Reference proteome</keyword>
<organism evidence="1 2">
    <name type="scientific">Dermacentor silvarum</name>
    <name type="common">Tick</name>
    <dbReference type="NCBI Taxonomy" id="543639"/>
    <lineage>
        <taxon>Eukaryota</taxon>
        <taxon>Metazoa</taxon>
        <taxon>Ecdysozoa</taxon>
        <taxon>Arthropoda</taxon>
        <taxon>Chelicerata</taxon>
        <taxon>Arachnida</taxon>
        <taxon>Acari</taxon>
        <taxon>Parasitiformes</taxon>
        <taxon>Ixodida</taxon>
        <taxon>Ixodoidea</taxon>
        <taxon>Ixodidae</taxon>
        <taxon>Rhipicephalinae</taxon>
        <taxon>Dermacentor</taxon>
    </lineage>
</organism>
<gene>
    <name evidence="1" type="ORF">HPB49_022804</name>
</gene>
<evidence type="ECO:0000313" key="1">
    <source>
        <dbReference type="EMBL" id="KAH7938364.1"/>
    </source>
</evidence>
<dbReference type="EMBL" id="CM023477">
    <property type="protein sequence ID" value="KAH7938364.1"/>
    <property type="molecule type" value="Genomic_DNA"/>
</dbReference>
<name>A0ACB8CBX0_DERSI</name>
<reference evidence="1" key="1">
    <citation type="submission" date="2020-05" db="EMBL/GenBank/DDBJ databases">
        <title>Large-scale comparative analyses of tick genomes elucidate their genetic diversity and vector capacities.</title>
        <authorList>
            <person name="Jia N."/>
            <person name="Wang J."/>
            <person name="Shi W."/>
            <person name="Du L."/>
            <person name="Sun Y."/>
            <person name="Zhan W."/>
            <person name="Jiang J."/>
            <person name="Wang Q."/>
            <person name="Zhang B."/>
            <person name="Ji P."/>
            <person name="Sakyi L.B."/>
            <person name="Cui X."/>
            <person name="Yuan T."/>
            <person name="Jiang B."/>
            <person name="Yang W."/>
            <person name="Lam T.T.-Y."/>
            <person name="Chang Q."/>
            <person name="Ding S."/>
            <person name="Wang X."/>
            <person name="Zhu J."/>
            <person name="Ruan X."/>
            <person name="Zhao L."/>
            <person name="Wei J."/>
            <person name="Que T."/>
            <person name="Du C."/>
            <person name="Cheng J."/>
            <person name="Dai P."/>
            <person name="Han X."/>
            <person name="Huang E."/>
            <person name="Gao Y."/>
            <person name="Liu J."/>
            <person name="Shao H."/>
            <person name="Ye R."/>
            <person name="Li L."/>
            <person name="Wei W."/>
            <person name="Wang X."/>
            <person name="Wang C."/>
            <person name="Yang T."/>
            <person name="Huo Q."/>
            <person name="Li W."/>
            <person name="Guo W."/>
            <person name="Chen H."/>
            <person name="Zhou L."/>
            <person name="Ni X."/>
            <person name="Tian J."/>
            <person name="Zhou Y."/>
            <person name="Sheng Y."/>
            <person name="Liu T."/>
            <person name="Pan Y."/>
            <person name="Xia L."/>
            <person name="Li J."/>
            <person name="Zhao F."/>
            <person name="Cao W."/>
        </authorList>
    </citation>
    <scope>NUCLEOTIDE SEQUENCE</scope>
    <source>
        <strain evidence="1">Dsil-2018</strain>
    </source>
</reference>
<comment type="caution">
    <text evidence="1">The sequence shown here is derived from an EMBL/GenBank/DDBJ whole genome shotgun (WGS) entry which is preliminary data.</text>
</comment>